<reference evidence="7" key="1">
    <citation type="journal article" date="2020" name="Cell">
        <title>Large-Scale Comparative Analyses of Tick Genomes Elucidate Their Genetic Diversity and Vector Capacities.</title>
        <authorList>
            <consortium name="Tick Genome and Microbiome Consortium (TIGMIC)"/>
            <person name="Jia N."/>
            <person name="Wang J."/>
            <person name="Shi W."/>
            <person name="Du L."/>
            <person name="Sun Y."/>
            <person name="Zhan W."/>
            <person name="Jiang J.F."/>
            <person name="Wang Q."/>
            <person name="Zhang B."/>
            <person name="Ji P."/>
            <person name="Bell-Sakyi L."/>
            <person name="Cui X.M."/>
            <person name="Yuan T.T."/>
            <person name="Jiang B.G."/>
            <person name="Yang W.F."/>
            <person name="Lam T.T."/>
            <person name="Chang Q.C."/>
            <person name="Ding S.J."/>
            <person name="Wang X.J."/>
            <person name="Zhu J.G."/>
            <person name="Ruan X.D."/>
            <person name="Zhao L."/>
            <person name="Wei J.T."/>
            <person name="Ye R.Z."/>
            <person name="Que T.C."/>
            <person name="Du C.H."/>
            <person name="Zhou Y.H."/>
            <person name="Cheng J.X."/>
            <person name="Dai P.F."/>
            <person name="Guo W.B."/>
            <person name="Han X.H."/>
            <person name="Huang E.J."/>
            <person name="Li L.F."/>
            <person name="Wei W."/>
            <person name="Gao Y.C."/>
            <person name="Liu J.Z."/>
            <person name="Shao H.Z."/>
            <person name="Wang X."/>
            <person name="Wang C.C."/>
            <person name="Yang T.C."/>
            <person name="Huo Q.B."/>
            <person name="Li W."/>
            <person name="Chen H.Y."/>
            <person name="Chen S.E."/>
            <person name="Zhou L.G."/>
            <person name="Ni X.B."/>
            <person name="Tian J.H."/>
            <person name="Sheng Y."/>
            <person name="Liu T."/>
            <person name="Pan Y.S."/>
            <person name="Xia L.Y."/>
            <person name="Li J."/>
            <person name="Zhao F."/>
            <person name="Cao W.C."/>
        </authorList>
    </citation>
    <scope>NUCLEOTIDE SEQUENCE</scope>
    <source>
        <strain evidence="7">Rsan-2018</strain>
    </source>
</reference>
<evidence type="ECO:0000256" key="1">
    <source>
        <dbReference type="ARBA" id="ARBA00005131"/>
    </source>
</evidence>
<dbReference type="Proteomes" id="UP000821837">
    <property type="component" value="Unassembled WGS sequence"/>
</dbReference>
<comment type="pathway">
    <text evidence="1 5">Glycan biosynthesis; glycogen metabolism.</text>
</comment>
<sequence length="273" mass="30223">MWALSMAYKKHAELDDDLARAYELEHSSVKLMRGLLVSMMKQKDKLERFKETQSASDCLHAKYDAATGGVCVGDQDWGHLQIDATSLYLLVLAQVTASGQQVIFNLDEVAFIQNLVFYIENAYCIPDFGVWERGEKTNQGVRELNASSVGAAKAALEALSELDLFGCRGGPASVIHVLSDETEKCDAVLRSMLPRESNSKEVDAALLAVIGFPVFAIDDPDLIHRTRVTIVDKLQGLYGCKRFLRDGYKTPREDSRRLYYEPASGRSSSATSS</sequence>
<comment type="subcellular location">
    <subcellularLocation>
        <location evidence="5">Cell membrane</location>
        <topology evidence="5">Lipid-anchor</topology>
        <orientation evidence="5">Cytoplasmic side</orientation>
    </subcellularLocation>
</comment>
<dbReference type="PANTHER" id="PTHR10749">
    <property type="entry name" value="PHOSPHORYLASE B KINASE REGULATORY SUBUNIT"/>
    <property type="match status" value="1"/>
</dbReference>
<evidence type="ECO:0000313" key="8">
    <source>
        <dbReference type="Proteomes" id="UP000821837"/>
    </source>
</evidence>
<dbReference type="GO" id="GO:0005516">
    <property type="term" value="F:calmodulin binding"/>
    <property type="evidence" value="ECO:0007669"/>
    <property type="project" value="UniProtKB-KW"/>
</dbReference>
<comment type="caution">
    <text evidence="7">The sequence shown here is derived from an EMBL/GenBank/DDBJ whole genome shotgun (WGS) entry which is preliminary data.</text>
</comment>
<keyword evidence="5" id="KW-1003">Cell membrane</keyword>
<feature type="domain" description="GH15-like" evidence="6">
    <location>
        <begin position="8"/>
        <end position="246"/>
    </location>
</feature>
<organism evidence="7 8">
    <name type="scientific">Rhipicephalus sanguineus</name>
    <name type="common">Brown dog tick</name>
    <name type="synonym">Ixodes sanguineus</name>
    <dbReference type="NCBI Taxonomy" id="34632"/>
    <lineage>
        <taxon>Eukaryota</taxon>
        <taxon>Metazoa</taxon>
        <taxon>Ecdysozoa</taxon>
        <taxon>Arthropoda</taxon>
        <taxon>Chelicerata</taxon>
        <taxon>Arachnida</taxon>
        <taxon>Acari</taxon>
        <taxon>Parasitiformes</taxon>
        <taxon>Ixodida</taxon>
        <taxon>Ixodoidea</taxon>
        <taxon>Ixodidae</taxon>
        <taxon>Rhipicephalinae</taxon>
        <taxon>Rhipicephalus</taxon>
        <taxon>Rhipicephalus</taxon>
    </lineage>
</organism>
<dbReference type="GO" id="GO:0005977">
    <property type="term" value="P:glycogen metabolic process"/>
    <property type="evidence" value="ECO:0007669"/>
    <property type="project" value="UniProtKB-KW"/>
</dbReference>
<dbReference type="VEuPathDB" id="VectorBase:RSAN_046406"/>
<accession>A0A9D4TCZ7</accession>
<keyword evidence="8" id="KW-1185">Reference proteome</keyword>
<dbReference type="Pfam" id="PF00723">
    <property type="entry name" value="Glyco_hydro_15"/>
    <property type="match status" value="1"/>
</dbReference>
<keyword evidence="5" id="KW-0636">Prenylation</keyword>
<keyword evidence="5" id="KW-0449">Lipoprotein</keyword>
<keyword evidence="5" id="KW-0472">Membrane</keyword>
<dbReference type="Gene3D" id="1.50.10.10">
    <property type="match status" value="1"/>
</dbReference>
<name>A0A9D4TCZ7_RHISA</name>
<dbReference type="InterPro" id="IPR008928">
    <property type="entry name" value="6-hairpin_glycosidase_sf"/>
</dbReference>
<keyword evidence="4 5" id="KW-0112">Calmodulin-binding</keyword>
<dbReference type="PANTHER" id="PTHR10749:SF7">
    <property type="entry name" value="PHOSPHORYLASE B KINASE REGULATORY SUBUNIT ALPHA-RELATED"/>
    <property type="match status" value="1"/>
</dbReference>
<dbReference type="InterPro" id="IPR012341">
    <property type="entry name" value="6hp_glycosidase-like_sf"/>
</dbReference>
<dbReference type="GO" id="GO:0005886">
    <property type="term" value="C:plasma membrane"/>
    <property type="evidence" value="ECO:0007669"/>
    <property type="project" value="UniProtKB-SubCell"/>
</dbReference>
<protein>
    <recommendedName>
        <fullName evidence="5">Phosphorylase b kinase regulatory subunit</fullName>
    </recommendedName>
</protein>
<dbReference type="EMBL" id="JABSTV010000716">
    <property type="protein sequence ID" value="KAH7985791.1"/>
    <property type="molecule type" value="Genomic_DNA"/>
</dbReference>
<evidence type="ECO:0000256" key="5">
    <source>
        <dbReference type="RuleBase" id="RU364123"/>
    </source>
</evidence>
<proteinExistence type="inferred from homology"/>
<comment type="function">
    <text evidence="5">Phosphorylase b kinase catalyzes the phosphorylation of serine in certain substrates, including troponin I.</text>
</comment>
<reference evidence="7" key="2">
    <citation type="submission" date="2021-09" db="EMBL/GenBank/DDBJ databases">
        <authorList>
            <person name="Jia N."/>
            <person name="Wang J."/>
            <person name="Shi W."/>
            <person name="Du L."/>
            <person name="Sun Y."/>
            <person name="Zhan W."/>
            <person name="Jiang J."/>
            <person name="Wang Q."/>
            <person name="Zhang B."/>
            <person name="Ji P."/>
            <person name="Sakyi L.B."/>
            <person name="Cui X."/>
            <person name="Yuan T."/>
            <person name="Jiang B."/>
            <person name="Yang W."/>
            <person name="Lam T.T.-Y."/>
            <person name="Chang Q."/>
            <person name="Ding S."/>
            <person name="Wang X."/>
            <person name="Zhu J."/>
            <person name="Ruan X."/>
            <person name="Zhao L."/>
            <person name="Wei J."/>
            <person name="Que T."/>
            <person name="Du C."/>
            <person name="Cheng J."/>
            <person name="Dai P."/>
            <person name="Han X."/>
            <person name="Huang E."/>
            <person name="Gao Y."/>
            <person name="Liu J."/>
            <person name="Shao H."/>
            <person name="Ye R."/>
            <person name="Li L."/>
            <person name="Wei W."/>
            <person name="Wang X."/>
            <person name="Wang C."/>
            <person name="Huo Q."/>
            <person name="Li W."/>
            <person name="Guo W."/>
            <person name="Chen H."/>
            <person name="Chen S."/>
            <person name="Zhou L."/>
            <person name="Zhou L."/>
            <person name="Ni X."/>
            <person name="Tian J."/>
            <person name="Zhou Y."/>
            <person name="Sheng Y."/>
            <person name="Liu T."/>
            <person name="Pan Y."/>
            <person name="Xia L."/>
            <person name="Li J."/>
            <person name="Zhao F."/>
            <person name="Cao W."/>
        </authorList>
    </citation>
    <scope>NUCLEOTIDE SEQUENCE</scope>
    <source>
        <strain evidence="7">Rsan-2018</strain>
        <tissue evidence="7">Larvae</tissue>
    </source>
</reference>
<dbReference type="InterPro" id="IPR011613">
    <property type="entry name" value="GH15-like"/>
</dbReference>
<evidence type="ECO:0000259" key="6">
    <source>
        <dbReference type="Pfam" id="PF00723"/>
    </source>
</evidence>
<dbReference type="AlphaFoldDB" id="A0A9D4TCZ7"/>
<comment type="similarity">
    <text evidence="2 5">Belongs to the phosphorylase b kinase regulatory chain family.</text>
</comment>
<dbReference type="GO" id="GO:0005964">
    <property type="term" value="C:phosphorylase kinase complex"/>
    <property type="evidence" value="ECO:0007669"/>
    <property type="project" value="TreeGrafter"/>
</dbReference>
<evidence type="ECO:0000313" key="7">
    <source>
        <dbReference type="EMBL" id="KAH7985791.1"/>
    </source>
</evidence>
<evidence type="ECO:0000256" key="3">
    <source>
        <dbReference type="ARBA" id="ARBA00022600"/>
    </source>
</evidence>
<evidence type="ECO:0000256" key="2">
    <source>
        <dbReference type="ARBA" id="ARBA00007128"/>
    </source>
</evidence>
<dbReference type="SUPFAM" id="SSF48208">
    <property type="entry name" value="Six-hairpin glycosidases"/>
    <property type="match status" value="1"/>
</dbReference>
<keyword evidence="3 5" id="KW-0321">Glycogen metabolism</keyword>
<keyword evidence="5" id="KW-0119">Carbohydrate metabolism</keyword>
<evidence type="ECO:0000256" key="4">
    <source>
        <dbReference type="ARBA" id="ARBA00022860"/>
    </source>
</evidence>
<gene>
    <name evidence="7" type="ORF">HPB52_025400</name>
</gene>
<dbReference type="InterPro" id="IPR008734">
    <property type="entry name" value="PHK_A/B_su"/>
</dbReference>